<dbReference type="InterPro" id="IPR002810">
    <property type="entry name" value="NfeD-like_C"/>
</dbReference>
<proteinExistence type="predicted"/>
<evidence type="ECO:0000256" key="1">
    <source>
        <dbReference type="ARBA" id="ARBA00004141"/>
    </source>
</evidence>
<dbReference type="InterPro" id="IPR012340">
    <property type="entry name" value="NA-bd_OB-fold"/>
</dbReference>
<evidence type="ECO:0000256" key="3">
    <source>
        <dbReference type="ARBA" id="ARBA00022989"/>
    </source>
</evidence>
<evidence type="ECO:0000256" key="2">
    <source>
        <dbReference type="ARBA" id="ARBA00022692"/>
    </source>
</evidence>
<evidence type="ECO:0000259" key="6">
    <source>
        <dbReference type="Pfam" id="PF01957"/>
    </source>
</evidence>
<dbReference type="KEGG" id="nmv:NITMOv2_4619"/>
<dbReference type="Proteomes" id="UP000069205">
    <property type="component" value="Chromosome"/>
</dbReference>
<dbReference type="Gene3D" id="2.40.50.140">
    <property type="entry name" value="Nucleic acid-binding proteins"/>
    <property type="match status" value="1"/>
</dbReference>
<evidence type="ECO:0000313" key="8">
    <source>
        <dbReference type="Proteomes" id="UP000069205"/>
    </source>
</evidence>
<reference evidence="7 8" key="1">
    <citation type="journal article" date="2015" name="Proc. Natl. Acad. Sci. U.S.A.">
        <title>Expanded metabolic versatility of ubiquitous nitrite-oxidizing bacteria from the genus Nitrospira.</title>
        <authorList>
            <person name="Koch H."/>
            <person name="Lucker S."/>
            <person name="Albertsen M."/>
            <person name="Kitzinger K."/>
            <person name="Herbold C."/>
            <person name="Spieck E."/>
            <person name="Nielsen P.H."/>
            <person name="Wagner M."/>
            <person name="Daims H."/>
        </authorList>
    </citation>
    <scope>NUCLEOTIDE SEQUENCE [LARGE SCALE GENOMIC DNA]</scope>
    <source>
        <strain evidence="7 8">NSP M-1</strain>
    </source>
</reference>
<dbReference type="InterPro" id="IPR052165">
    <property type="entry name" value="Membrane_assoc_protease"/>
</dbReference>
<comment type="subcellular location">
    <subcellularLocation>
        <location evidence="1">Membrane</location>
        <topology evidence="1">Multi-pass membrane protein</topology>
    </subcellularLocation>
</comment>
<name>A0A0K2GJ74_NITMO</name>
<dbReference type="GO" id="GO:0005886">
    <property type="term" value="C:plasma membrane"/>
    <property type="evidence" value="ECO:0007669"/>
    <property type="project" value="TreeGrafter"/>
</dbReference>
<dbReference type="PATRIC" id="fig|42253.5.peg.4555"/>
<dbReference type="Pfam" id="PF01957">
    <property type="entry name" value="NfeD"/>
    <property type="match status" value="1"/>
</dbReference>
<dbReference type="PANTHER" id="PTHR33507:SF3">
    <property type="entry name" value="INNER MEMBRANE PROTEIN YBBJ"/>
    <property type="match status" value="1"/>
</dbReference>
<dbReference type="PANTHER" id="PTHR33507">
    <property type="entry name" value="INNER MEMBRANE PROTEIN YBBJ"/>
    <property type="match status" value="1"/>
</dbReference>
<evidence type="ECO:0000313" key="7">
    <source>
        <dbReference type="EMBL" id="ALA60991.1"/>
    </source>
</evidence>
<keyword evidence="8" id="KW-1185">Reference proteome</keyword>
<evidence type="ECO:0000256" key="5">
    <source>
        <dbReference type="SAM" id="Phobius"/>
    </source>
</evidence>
<gene>
    <name evidence="7" type="ORF">NITMOv2_4619</name>
</gene>
<dbReference type="AlphaFoldDB" id="A0A0K2GJ74"/>
<dbReference type="EMBL" id="CP011801">
    <property type="protein sequence ID" value="ALA60991.1"/>
    <property type="molecule type" value="Genomic_DNA"/>
</dbReference>
<organism evidence="7 8">
    <name type="scientific">Nitrospira moscoviensis</name>
    <dbReference type="NCBI Taxonomy" id="42253"/>
    <lineage>
        <taxon>Bacteria</taxon>
        <taxon>Pseudomonadati</taxon>
        <taxon>Nitrospirota</taxon>
        <taxon>Nitrospiria</taxon>
        <taxon>Nitrospirales</taxon>
        <taxon>Nitrospiraceae</taxon>
        <taxon>Nitrospira</taxon>
    </lineage>
</organism>
<keyword evidence="4 5" id="KW-0472">Membrane</keyword>
<evidence type="ECO:0000256" key="4">
    <source>
        <dbReference type="ARBA" id="ARBA00023136"/>
    </source>
</evidence>
<dbReference type="RefSeq" id="WP_053381758.1">
    <property type="nucleotide sequence ID" value="NZ_CP011801.1"/>
</dbReference>
<dbReference type="STRING" id="42253.NITMOv2_4619"/>
<feature type="domain" description="NfeD-like C-terminal" evidence="6">
    <location>
        <begin position="84"/>
        <end position="141"/>
    </location>
</feature>
<keyword evidence="3 5" id="KW-1133">Transmembrane helix</keyword>
<feature type="transmembrane region" description="Helical" evidence="5">
    <location>
        <begin position="49"/>
        <end position="66"/>
    </location>
</feature>
<protein>
    <recommendedName>
        <fullName evidence="6">NfeD-like C-terminal domain-containing protein</fullName>
    </recommendedName>
</protein>
<keyword evidence="2 5" id="KW-0812">Transmembrane</keyword>
<accession>A0A0K2GJ74</accession>
<sequence length="144" mass="15358">MTWWYWMLLGLLLLGAETMTPGGFYMLFFGLSALIVGTLAGVGFVETDWLQWLLFSLVAVGSLLIFRGPLSASLKQTPVEAGAVDSMVGETAIPLEPLPVGATGKAELRGTTWTAKNVGAAPLSKGQRGKVMRVDGLTLWVTAE</sequence>